<evidence type="ECO:0000259" key="2">
    <source>
        <dbReference type="PROSITE" id="PS50030"/>
    </source>
</evidence>
<feature type="region of interest" description="Disordered" evidence="1">
    <location>
        <begin position="1"/>
        <end position="72"/>
    </location>
</feature>
<dbReference type="InterPro" id="IPR036869">
    <property type="entry name" value="J_dom_sf"/>
</dbReference>
<feature type="region of interest" description="Disordered" evidence="1">
    <location>
        <begin position="283"/>
        <end position="336"/>
    </location>
</feature>
<feature type="compositionally biased region" description="Low complexity" evidence="1">
    <location>
        <begin position="517"/>
        <end position="532"/>
    </location>
</feature>
<dbReference type="GO" id="GO:0072318">
    <property type="term" value="P:clathrin coat disassembly"/>
    <property type="evidence" value="ECO:0007669"/>
    <property type="project" value="TreeGrafter"/>
</dbReference>
<dbReference type="GO" id="GO:0031982">
    <property type="term" value="C:vesicle"/>
    <property type="evidence" value="ECO:0007669"/>
    <property type="project" value="TreeGrafter"/>
</dbReference>
<sequence length="894" mass="96850">MDDIAGLNWSSTPVNGQKPATSTSTSNYSAFTTLKPTPPASGRASPLKAPSSQPSPKPSTPANDSFANLVSFGSTSNKNLSLLEQQRRQTEAKLQQQKAQSQKLTAQYAGGDDQFWNNLGSGSGSPAIGNTKDQASSTRRNALDDHDDEEDLFAAFNKPAPIKNGSVPTLVQRDATNIDEDDPFGLAEAGPRRADTAATATTVDDDDDVLGLLGKPVSARQRHESPPPAARNDPTDLHPQDKAIAELIDMGFPPDKSRAALEATESGLDVQAAVGILLNQAHAEARQKTQSRNTQRQGVDEWAEDQHSRAKARWDDSHTAQNRSKGAGPAQDKDIEKMAAEFGANFLKTANSLWKQGTKQIQKAVQEFNSDTESVGTQPKWMREPAERPVRKEHQPRPQEVESMPSRRRRSPEARAQPDLTHEAMMLEGSRPTPPLKPSASSPRSDRRFDSGADSSRDHSPAVPSRLRESLPQTQPAFLRQQSQSPVAGLKASLNRAAAEEQAAQAYVSSARRRKPQSQPIASSPQASAPQPDLLEGSFKDSAPKASRPTTPSMAQRPQHPRPQSQPPKPASTPPIQVRPPPPTRQIPSVSTIALKASNSAREKGNDHFKRGDYASAHQSYATSLSHLPDSHPLTIVLLTNRALTALKTGEPKSAIVDADKAIGIIGPSKGENETLATGDDMFKPMREYYGKALMRKAEALEQMEKWADAALVWREAVEGGHGGATSIQGRMRAEKAANPQASRPKPAAAQVRKPASVPPASRRNEAASAKPAEAVSRLRAANALSEQQDDEKFRLSDVIDARINSWKGGKQDNLRALLGSLDQVLWEGSGWKKISMADLVLPGKVKVQYMKGIARVHPDKIPTDATTEQRMIAGAVFSTLNEAWDKFKKENNL</sequence>
<dbReference type="GO" id="GO:0030276">
    <property type="term" value="F:clathrin binding"/>
    <property type="evidence" value="ECO:0007669"/>
    <property type="project" value="TreeGrafter"/>
</dbReference>
<dbReference type="FunFam" id="1.10.287.110:FF:000002">
    <property type="entry name" value="putative tyrosine-protein phosphatase auxilin isoform X2"/>
    <property type="match status" value="1"/>
</dbReference>
<evidence type="ECO:0000313" key="3">
    <source>
        <dbReference type="EMBL" id="KIW68698.1"/>
    </source>
</evidence>
<name>A0A0D2FKP3_9EURO</name>
<feature type="compositionally biased region" description="Polar residues" evidence="1">
    <location>
        <begin position="63"/>
        <end position="72"/>
    </location>
</feature>
<feature type="region of interest" description="Disordered" evidence="1">
    <location>
        <begin position="356"/>
        <end position="588"/>
    </location>
</feature>
<dbReference type="FunFam" id="1.25.40.10:FF:000354">
    <property type="entry name" value="UBA domain-containing protein 7"/>
    <property type="match status" value="1"/>
</dbReference>
<feature type="compositionally biased region" description="Pro residues" evidence="1">
    <location>
        <begin position="564"/>
        <end position="585"/>
    </location>
</feature>
<dbReference type="SUPFAM" id="SSF46565">
    <property type="entry name" value="Chaperone J-domain"/>
    <property type="match status" value="1"/>
</dbReference>
<feature type="compositionally biased region" description="Polar residues" evidence="1">
    <location>
        <begin position="8"/>
        <end position="35"/>
    </location>
</feature>
<dbReference type="HOGENOM" id="CLU_005723_0_0_1"/>
<feature type="region of interest" description="Disordered" evidence="1">
    <location>
        <begin position="174"/>
        <end position="244"/>
    </location>
</feature>
<feature type="compositionally biased region" description="Polar residues" evidence="1">
    <location>
        <begin position="131"/>
        <end position="140"/>
    </location>
</feature>
<feature type="compositionally biased region" description="Polar residues" evidence="1">
    <location>
        <begin position="356"/>
        <end position="377"/>
    </location>
</feature>
<feature type="compositionally biased region" description="Basic and acidic residues" evidence="1">
    <location>
        <begin position="304"/>
        <end position="318"/>
    </location>
</feature>
<dbReference type="Gene3D" id="1.25.40.10">
    <property type="entry name" value="Tetratricopeptide repeat domain"/>
    <property type="match status" value="1"/>
</dbReference>
<protein>
    <recommendedName>
        <fullName evidence="2">UBA domain-containing protein</fullName>
    </recommendedName>
</protein>
<feature type="domain" description="UBA" evidence="2">
    <location>
        <begin position="238"/>
        <end position="280"/>
    </location>
</feature>
<feature type="compositionally biased region" description="Basic and acidic residues" evidence="1">
    <location>
        <begin position="233"/>
        <end position="244"/>
    </location>
</feature>
<feature type="compositionally biased region" description="Basic and acidic residues" evidence="1">
    <location>
        <begin position="381"/>
        <end position="400"/>
    </location>
</feature>
<dbReference type="SUPFAM" id="SSF46934">
    <property type="entry name" value="UBA-like"/>
    <property type="match status" value="1"/>
</dbReference>
<dbReference type="STRING" id="5601.A0A0D2FKP3"/>
<dbReference type="Proteomes" id="UP000054266">
    <property type="component" value="Unassembled WGS sequence"/>
</dbReference>
<dbReference type="PANTHER" id="PTHR23172">
    <property type="entry name" value="AUXILIN/CYCLIN G-ASSOCIATED KINASE-RELATED"/>
    <property type="match status" value="1"/>
</dbReference>
<organism evidence="3 4">
    <name type="scientific">Phialophora macrospora</name>
    <dbReference type="NCBI Taxonomy" id="1851006"/>
    <lineage>
        <taxon>Eukaryota</taxon>
        <taxon>Fungi</taxon>
        <taxon>Dikarya</taxon>
        <taxon>Ascomycota</taxon>
        <taxon>Pezizomycotina</taxon>
        <taxon>Eurotiomycetes</taxon>
        <taxon>Chaetothyriomycetidae</taxon>
        <taxon>Chaetothyriales</taxon>
        <taxon>Herpotrichiellaceae</taxon>
        <taxon>Phialophora</taxon>
    </lineage>
</organism>
<dbReference type="GO" id="GO:0072583">
    <property type="term" value="P:clathrin-dependent endocytosis"/>
    <property type="evidence" value="ECO:0007669"/>
    <property type="project" value="TreeGrafter"/>
</dbReference>
<feature type="compositionally biased region" description="Polar residues" evidence="1">
    <location>
        <begin position="288"/>
        <end position="297"/>
    </location>
</feature>
<dbReference type="PROSITE" id="PS50030">
    <property type="entry name" value="UBA"/>
    <property type="match status" value="1"/>
</dbReference>
<feature type="compositionally biased region" description="Basic and acidic residues" evidence="1">
    <location>
        <begin position="444"/>
        <end position="460"/>
    </location>
</feature>
<dbReference type="GO" id="GO:0005737">
    <property type="term" value="C:cytoplasm"/>
    <property type="evidence" value="ECO:0007669"/>
    <property type="project" value="TreeGrafter"/>
</dbReference>
<dbReference type="Gene3D" id="1.10.8.10">
    <property type="entry name" value="DNA helicase RuvA subunit, C-terminal domain"/>
    <property type="match status" value="1"/>
</dbReference>
<dbReference type="SUPFAM" id="SSF48452">
    <property type="entry name" value="TPR-like"/>
    <property type="match status" value="1"/>
</dbReference>
<dbReference type="AlphaFoldDB" id="A0A0D2FKP3"/>
<dbReference type="InterPro" id="IPR009060">
    <property type="entry name" value="UBA-like_sf"/>
</dbReference>
<gene>
    <name evidence="3" type="ORF">PV04_04622</name>
</gene>
<keyword evidence="4" id="KW-1185">Reference proteome</keyword>
<proteinExistence type="predicted"/>
<dbReference type="SMART" id="SM00165">
    <property type="entry name" value="UBA"/>
    <property type="match status" value="1"/>
</dbReference>
<dbReference type="EMBL" id="KN846958">
    <property type="protein sequence ID" value="KIW68698.1"/>
    <property type="molecule type" value="Genomic_DNA"/>
</dbReference>
<feature type="region of interest" description="Disordered" evidence="1">
    <location>
        <begin position="85"/>
        <end position="148"/>
    </location>
</feature>
<evidence type="ECO:0000313" key="4">
    <source>
        <dbReference type="Proteomes" id="UP000054266"/>
    </source>
</evidence>
<dbReference type="Gene3D" id="1.10.287.110">
    <property type="entry name" value="DnaJ domain"/>
    <property type="match status" value="1"/>
</dbReference>
<accession>A0A0D2FKP3</accession>
<dbReference type="PANTHER" id="PTHR23172:SF19">
    <property type="entry name" value="J DOMAIN-CONTAINING PROTEIN"/>
    <property type="match status" value="1"/>
</dbReference>
<feature type="compositionally biased region" description="Low complexity" evidence="1">
    <location>
        <begin position="92"/>
        <end position="107"/>
    </location>
</feature>
<evidence type="ECO:0000256" key="1">
    <source>
        <dbReference type="SAM" id="MobiDB-lite"/>
    </source>
</evidence>
<reference evidence="3 4" key="1">
    <citation type="submission" date="2015-01" db="EMBL/GenBank/DDBJ databases">
        <title>The Genome Sequence of Capronia semiimmersa CBS27337.</title>
        <authorList>
            <consortium name="The Broad Institute Genomics Platform"/>
            <person name="Cuomo C."/>
            <person name="de Hoog S."/>
            <person name="Gorbushina A."/>
            <person name="Stielow B."/>
            <person name="Teixiera M."/>
            <person name="Abouelleil A."/>
            <person name="Chapman S.B."/>
            <person name="Priest M."/>
            <person name="Young S.K."/>
            <person name="Wortman J."/>
            <person name="Nusbaum C."/>
            <person name="Birren B."/>
        </authorList>
    </citation>
    <scope>NUCLEOTIDE SEQUENCE [LARGE SCALE GENOMIC DNA]</scope>
    <source>
        <strain evidence="3 4">CBS 27337</strain>
    </source>
</reference>
<dbReference type="InterPro" id="IPR015940">
    <property type="entry name" value="UBA"/>
</dbReference>
<feature type="compositionally biased region" description="Polar residues" evidence="1">
    <location>
        <begin position="471"/>
        <end position="486"/>
    </location>
</feature>
<feature type="region of interest" description="Disordered" evidence="1">
    <location>
        <begin position="723"/>
        <end position="775"/>
    </location>
</feature>
<dbReference type="InterPro" id="IPR011990">
    <property type="entry name" value="TPR-like_helical_dom_sf"/>
</dbReference>